<gene>
    <name evidence="1" type="ORF">LCGC14_2371270</name>
</gene>
<name>A0A0F9C3P8_9ZZZZ</name>
<dbReference type="EMBL" id="LAZR01034958">
    <property type="protein sequence ID" value="KKL28825.1"/>
    <property type="molecule type" value="Genomic_DNA"/>
</dbReference>
<sequence>MKNSMVFLSVAAVLILAQGQGNDATPKSVGPLFQVGKIYVTGSEGPRKNLDVTYWPTECYFEVVERDGTWARIKMPKKFRIGELPCGYKNLFFGAETYRDVSNAGGVWINTAHLRNVIGPVDR</sequence>
<accession>A0A0F9C3P8</accession>
<dbReference type="AlphaFoldDB" id="A0A0F9C3P8"/>
<organism evidence="1">
    <name type="scientific">marine sediment metagenome</name>
    <dbReference type="NCBI Taxonomy" id="412755"/>
    <lineage>
        <taxon>unclassified sequences</taxon>
        <taxon>metagenomes</taxon>
        <taxon>ecological metagenomes</taxon>
    </lineage>
</organism>
<protein>
    <submittedName>
        <fullName evidence="1">Uncharacterized protein</fullName>
    </submittedName>
</protein>
<reference evidence="1" key="1">
    <citation type="journal article" date="2015" name="Nature">
        <title>Complex archaea that bridge the gap between prokaryotes and eukaryotes.</title>
        <authorList>
            <person name="Spang A."/>
            <person name="Saw J.H."/>
            <person name="Jorgensen S.L."/>
            <person name="Zaremba-Niedzwiedzka K."/>
            <person name="Martijn J."/>
            <person name="Lind A.E."/>
            <person name="van Eijk R."/>
            <person name="Schleper C."/>
            <person name="Guy L."/>
            <person name="Ettema T.J."/>
        </authorList>
    </citation>
    <scope>NUCLEOTIDE SEQUENCE</scope>
</reference>
<evidence type="ECO:0000313" key="1">
    <source>
        <dbReference type="EMBL" id="KKL28825.1"/>
    </source>
</evidence>
<comment type="caution">
    <text evidence="1">The sequence shown here is derived from an EMBL/GenBank/DDBJ whole genome shotgun (WGS) entry which is preliminary data.</text>
</comment>
<proteinExistence type="predicted"/>